<dbReference type="PANTHER" id="PTHR16165">
    <property type="entry name" value="NXPE FAMILY MEMBER"/>
    <property type="match status" value="1"/>
</dbReference>
<keyword evidence="2" id="KW-0812">Transmembrane</keyword>
<name>A0A3P9AST4_9CICH</name>
<evidence type="ECO:0000256" key="2">
    <source>
        <dbReference type="SAM" id="Phobius"/>
    </source>
</evidence>
<evidence type="ECO:0000259" key="3">
    <source>
        <dbReference type="Pfam" id="PF24536"/>
    </source>
</evidence>
<reference evidence="4" key="2">
    <citation type="submission" date="2025-09" db="UniProtKB">
        <authorList>
            <consortium name="Ensembl"/>
        </authorList>
    </citation>
    <scope>IDENTIFICATION</scope>
</reference>
<accession>A0A3P9AST4</accession>
<dbReference type="InterPro" id="IPR026845">
    <property type="entry name" value="NXPH/NXPE"/>
</dbReference>
<feature type="transmembrane region" description="Helical" evidence="2">
    <location>
        <begin position="42"/>
        <end position="58"/>
    </location>
</feature>
<dbReference type="SUPFAM" id="SSF81296">
    <property type="entry name" value="E set domains"/>
    <property type="match status" value="1"/>
</dbReference>
<dbReference type="Pfam" id="PF06312">
    <property type="entry name" value="Neurexophilin"/>
    <property type="match status" value="1"/>
</dbReference>
<evidence type="ECO:0000256" key="1">
    <source>
        <dbReference type="ARBA" id="ARBA00005431"/>
    </source>
</evidence>
<dbReference type="AlphaFoldDB" id="A0A3P9AST4"/>
<evidence type="ECO:0000313" key="4">
    <source>
        <dbReference type="Ensembl" id="ENSMZEP00005000683.1"/>
    </source>
</evidence>
<keyword evidence="2" id="KW-0472">Membrane</keyword>
<dbReference type="PANTHER" id="PTHR16165:SF9">
    <property type="entry name" value="NXPE FAMILY MEMBER 3"/>
    <property type="match status" value="1"/>
</dbReference>
<reference evidence="4" key="1">
    <citation type="submission" date="2025-08" db="UniProtKB">
        <authorList>
            <consortium name="Ensembl"/>
        </authorList>
    </citation>
    <scope>IDENTIFICATION</scope>
</reference>
<dbReference type="InterPro" id="IPR057106">
    <property type="entry name" value="NXPE4_C"/>
</dbReference>
<dbReference type="InterPro" id="IPR014756">
    <property type="entry name" value="Ig_E-set"/>
</dbReference>
<keyword evidence="5" id="KW-1185">Reference proteome</keyword>
<dbReference type="GO" id="GO:0007399">
    <property type="term" value="P:nervous system development"/>
    <property type="evidence" value="ECO:0007669"/>
    <property type="project" value="UniProtKB-ARBA"/>
</dbReference>
<keyword evidence="2" id="KW-1133">Transmembrane helix</keyword>
<dbReference type="GeneTree" id="ENSGT00950000182866"/>
<feature type="domain" description="NXPE C-terminal" evidence="3">
    <location>
        <begin position="354"/>
        <end position="571"/>
    </location>
</feature>
<protein>
    <submittedName>
        <fullName evidence="4">Neurexophilin and PC-esterase domain family member 3</fullName>
    </submittedName>
</protein>
<sequence length="576" mass="65004">MLVFSFLNQVKIFLRLITLFIPLTFRETYFKSLIAGSGYLDYVLWYICITAMLFLCPFQKKMNTTIIIPYPRAASTVTPPVDLHYDFCKLKPLSPEEALEENLLLNSTAWPETPSLSSPLFLSNTSDPAHSTFTILPSIRKGQWHVGDKLEALIKIHDFKGRPKKFGGDVLFAQLHNPTLGAGVVGQVVDHLNGSYSAEFSILWEGSTQVEVTLVHPSEAVRVLHRLNREQPDRIYFKSQFRSGSVTETTICNVCLHPAQQPVCNYTELLTGEPWFCYKPKNLNCDARINHFTGGFKKNITAIEKQLFQRGVNMKVSISASGPANITVSSIVESGPSGYYYEGVWRALYGATVHEFKNSSAITQCLKDKVVHLHGDSTIRQWFEYLNQAVPDLKEFNLHSQKKIGPLMALDNANNILVTYRCHGPPIRFSKVPTSELLYIANKLDNVVGGSNTVIVLSIWSHFSTYPIQFYIRRLQSIRKAVVRLLSRAPDTLVVIRSANPKALITLYDALTVSDWYSLQRDKVLRAMFKGLNVHLVDAWEMVLAHNLPHDLHPPPPIIKNMVNVLLSYICPQKDG</sequence>
<comment type="similarity">
    <text evidence="1">Belongs to the NXPE family.</text>
</comment>
<organism evidence="4 5">
    <name type="scientific">Maylandia zebra</name>
    <name type="common">zebra mbuna</name>
    <dbReference type="NCBI Taxonomy" id="106582"/>
    <lineage>
        <taxon>Eukaryota</taxon>
        <taxon>Metazoa</taxon>
        <taxon>Chordata</taxon>
        <taxon>Craniata</taxon>
        <taxon>Vertebrata</taxon>
        <taxon>Euteleostomi</taxon>
        <taxon>Actinopterygii</taxon>
        <taxon>Neopterygii</taxon>
        <taxon>Teleostei</taxon>
        <taxon>Neoteleostei</taxon>
        <taxon>Acanthomorphata</taxon>
        <taxon>Ovalentaria</taxon>
        <taxon>Cichlomorphae</taxon>
        <taxon>Cichliformes</taxon>
        <taxon>Cichlidae</taxon>
        <taxon>African cichlids</taxon>
        <taxon>Pseudocrenilabrinae</taxon>
        <taxon>Haplochromini</taxon>
        <taxon>Maylandia</taxon>
        <taxon>Maylandia zebra complex</taxon>
    </lineage>
</organism>
<evidence type="ECO:0000313" key="5">
    <source>
        <dbReference type="Proteomes" id="UP000265160"/>
    </source>
</evidence>
<dbReference type="Ensembl" id="ENSMZET00005000756.1">
    <property type="protein sequence ID" value="ENSMZEP00005000683.1"/>
    <property type="gene ID" value="ENSMZEG00005000574.1"/>
</dbReference>
<dbReference type="Proteomes" id="UP000265160">
    <property type="component" value="Unplaced"/>
</dbReference>
<proteinExistence type="inferred from homology"/>
<dbReference type="Pfam" id="PF24536">
    <property type="entry name" value="NXPE4_C"/>
    <property type="match status" value="1"/>
</dbReference>